<dbReference type="InterPro" id="IPR036388">
    <property type="entry name" value="WH-like_DNA-bd_sf"/>
</dbReference>
<dbReference type="Gene3D" id="1.10.10.10">
    <property type="entry name" value="Winged helix-like DNA-binding domain superfamily/Winged helix DNA-binding domain"/>
    <property type="match status" value="1"/>
</dbReference>
<name>A0A5M6IEB7_9PROT</name>
<dbReference type="SMART" id="SM00347">
    <property type="entry name" value="HTH_MARR"/>
    <property type="match status" value="1"/>
</dbReference>
<dbReference type="PRINTS" id="PR00598">
    <property type="entry name" value="HTHMARR"/>
</dbReference>
<comment type="caution">
    <text evidence="2">The sequence shown here is derived from an EMBL/GenBank/DDBJ whole genome shotgun (WGS) entry which is preliminary data.</text>
</comment>
<dbReference type="GO" id="GO:0003700">
    <property type="term" value="F:DNA-binding transcription factor activity"/>
    <property type="evidence" value="ECO:0007669"/>
    <property type="project" value="InterPro"/>
</dbReference>
<dbReference type="RefSeq" id="WP_150061221.1">
    <property type="nucleotide sequence ID" value="NZ_JACHII010000005.1"/>
</dbReference>
<dbReference type="SUPFAM" id="SSF46785">
    <property type="entry name" value="Winged helix' DNA-binding domain"/>
    <property type="match status" value="1"/>
</dbReference>
<protein>
    <submittedName>
        <fullName evidence="2">MarR family transcriptional regulator</fullName>
    </submittedName>
</protein>
<dbReference type="AlphaFoldDB" id="A0A5M6IEB7"/>
<keyword evidence="3" id="KW-1185">Reference proteome</keyword>
<dbReference type="PANTHER" id="PTHR33164:SF89">
    <property type="entry name" value="MARR FAMILY REGULATORY PROTEIN"/>
    <property type="match status" value="1"/>
</dbReference>
<evidence type="ECO:0000313" key="3">
    <source>
        <dbReference type="Proteomes" id="UP000324065"/>
    </source>
</evidence>
<evidence type="ECO:0000259" key="1">
    <source>
        <dbReference type="PROSITE" id="PS50995"/>
    </source>
</evidence>
<dbReference type="InterPro" id="IPR039422">
    <property type="entry name" value="MarR/SlyA-like"/>
</dbReference>
<accession>A0A5M6IEB7</accession>
<dbReference type="EMBL" id="VWPJ01000003">
    <property type="protein sequence ID" value="KAA5606620.1"/>
    <property type="molecule type" value="Genomic_DNA"/>
</dbReference>
<dbReference type="PROSITE" id="PS50995">
    <property type="entry name" value="HTH_MARR_2"/>
    <property type="match status" value="1"/>
</dbReference>
<gene>
    <name evidence="2" type="ORF">F1188_04585</name>
</gene>
<dbReference type="OrthoDB" id="7359569at2"/>
<proteinExistence type="predicted"/>
<reference evidence="2 3" key="1">
    <citation type="submission" date="2019-09" db="EMBL/GenBank/DDBJ databases">
        <title>Genome sequence of Roseospira marina, one of the more divergent members of the non-sulfur purple photosynthetic bacterial family, the Rhodospirillaceae.</title>
        <authorList>
            <person name="Meyer T."/>
            <person name="Kyndt J."/>
        </authorList>
    </citation>
    <scope>NUCLEOTIDE SEQUENCE [LARGE SCALE GENOMIC DNA]</scope>
    <source>
        <strain evidence="2 3">DSM 15113</strain>
    </source>
</reference>
<evidence type="ECO:0000313" key="2">
    <source>
        <dbReference type="EMBL" id="KAA5606620.1"/>
    </source>
</evidence>
<dbReference type="InterPro" id="IPR036390">
    <property type="entry name" value="WH_DNA-bd_sf"/>
</dbReference>
<organism evidence="2 3">
    <name type="scientific">Roseospira marina</name>
    <dbReference type="NCBI Taxonomy" id="140057"/>
    <lineage>
        <taxon>Bacteria</taxon>
        <taxon>Pseudomonadati</taxon>
        <taxon>Pseudomonadota</taxon>
        <taxon>Alphaproteobacteria</taxon>
        <taxon>Rhodospirillales</taxon>
        <taxon>Rhodospirillaceae</taxon>
        <taxon>Roseospira</taxon>
    </lineage>
</organism>
<dbReference type="Proteomes" id="UP000324065">
    <property type="component" value="Unassembled WGS sequence"/>
</dbReference>
<feature type="domain" description="HTH marR-type" evidence="1">
    <location>
        <begin position="27"/>
        <end position="159"/>
    </location>
</feature>
<dbReference type="InterPro" id="IPR000835">
    <property type="entry name" value="HTH_MarR-typ"/>
</dbReference>
<dbReference type="PANTHER" id="PTHR33164">
    <property type="entry name" value="TRANSCRIPTIONAL REGULATOR, MARR FAMILY"/>
    <property type="match status" value="1"/>
</dbReference>
<dbReference type="GO" id="GO:0006950">
    <property type="term" value="P:response to stress"/>
    <property type="evidence" value="ECO:0007669"/>
    <property type="project" value="TreeGrafter"/>
</dbReference>
<sequence length="177" mass="19373">MPRARSNSTAPTPSASSPDTVFEGAIRGMVGYNLKRAYIVLHAAARAAAEDFGLRVPTFSCLSVIVRNPGITPSALAEHLKIERPNLVVIVDELETRELIRRTQMKTDRRRYELTVTVRGRRLHDQAAEAIRDAEAQCLQGLGAEDQARLIDLLNKIENAMTEAPVSAAEHTGPPPP</sequence>
<dbReference type="Pfam" id="PF01047">
    <property type="entry name" value="MarR"/>
    <property type="match status" value="1"/>
</dbReference>